<evidence type="ECO:0000313" key="2">
    <source>
        <dbReference type="Proteomes" id="UP000439903"/>
    </source>
</evidence>
<dbReference type="AlphaFoldDB" id="A0A8H3XGE9"/>
<dbReference type="OrthoDB" id="10642707at2759"/>
<evidence type="ECO:0000313" key="1">
    <source>
        <dbReference type="EMBL" id="KAF0451029.1"/>
    </source>
</evidence>
<protein>
    <submittedName>
        <fullName evidence="1">Uncharacterized protein</fullName>
    </submittedName>
</protein>
<keyword evidence="2" id="KW-1185">Reference proteome</keyword>
<sequence>MKGNMNKAVKEDVKTIDYDEKNDINVSNDADVDDSNCKEADIEMESVSIELDLKASGVEYEDNGDKAPDSRAKIINIEVEKSEGICDENVKCKYHREYEFHNEESCHDERLLVFTDR</sequence>
<dbReference type="Proteomes" id="UP000439903">
    <property type="component" value="Unassembled WGS sequence"/>
</dbReference>
<gene>
    <name evidence="1" type="ORF">F8M41_002077</name>
</gene>
<name>A0A8H3XGE9_GIGMA</name>
<dbReference type="EMBL" id="WTPW01001175">
    <property type="protein sequence ID" value="KAF0451029.1"/>
    <property type="molecule type" value="Genomic_DNA"/>
</dbReference>
<proteinExistence type="predicted"/>
<accession>A0A8H3XGE9</accession>
<reference evidence="1 2" key="1">
    <citation type="journal article" date="2019" name="Environ. Microbiol.">
        <title>At the nexus of three kingdoms: the genome of the mycorrhizal fungus Gigaspora margarita provides insights into plant, endobacterial and fungal interactions.</title>
        <authorList>
            <person name="Venice F."/>
            <person name="Ghignone S."/>
            <person name="Salvioli di Fossalunga A."/>
            <person name="Amselem J."/>
            <person name="Novero M."/>
            <person name="Xianan X."/>
            <person name="Sedzielewska Toro K."/>
            <person name="Morin E."/>
            <person name="Lipzen A."/>
            <person name="Grigoriev I.V."/>
            <person name="Henrissat B."/>
            <person name="Martin F.M."/>
            <person name="Bonfante P."/>
        </authorList>
    </citation>
    <scope>NUCLEOTIDE SEQUENCE [LARGE SCALE GENOMIC DNA]</scope>
    <source>
        <strain evidence="1 2">BEG34</strain>
    </source>
</reference>
<organism evidence="1 2">
    <name type="scientific">Gigaspora margarita</name>
    <dbReference type="NCBI Taxonomy" id="4874"/>
    <lineage>
        <taxon>Eukaryota</taxon>
        <taxon>Fungi</taxon>
        <taxon>Fungi incertae sedis</taxon>
        <taxon>Mucoromycota</taxon>
        <taxon>Glomeromycotina</taxon>
        <taxon>Glomeromycetes</taxon>
        <taxon>Diversisporales</taxon>
        <taxon>Gigasporaceae</taxon>
        <taxon>Gigaspora</taxon>
    </lineage>
</organism>
<comment type="caution">
    <text evidence="1">The sequence shown here is derived from an EMBL/GenBank/DDBJ whole genome shotgun (WGS) entry which is preliminary data.</text>
</comment>